<gene>
    <name evidence="1" type="ORF">THIOM_002841</name>
</gene>
<reference evidence="1 2" key="1">
    <citation type="submission" date="2016-05" db="EMBL/GenBank/DDBJ databases">
        <title>Single-cell genome of chain-forming Candidatus Thiomargarita nelsonii and comparison to other large sulfur-oxidizing bacteria.</title>
        <authorList>
            <person name="Winkel M."/>
            <person name="Salman V."/>
            <person name="Woyke T."/>
            <person name="Schulz-Vogt H."/>
            <person name="Richter M."/>
            <person name="Flood B."/>
            <person name="Bailey J."/>
            <person name="Amann R."/>
            <person name="Mussmann M."/>
        </authorList>
    </citation>
    <scope>NUCLEOTIDE SEQUENCE [LARGE SCALE GENOMIC DNA]</scope>
    <source>
        <strain evidence="1 2">THI036</strain>
    </source>
</reference>
<dbReference type="Proteomes" id="UP000076962">
    <property type="component" value="Unassembled WGS sequence"/>
</dbReference>
<keyword evidence="2" id="KW-1185">Reference proteome</keyword>
<protein>
    <submittedName>
        <fullName evidence="1">Uncharacterized protein</fullName>
    </submittedName>
</protein>
<dbReference type="AlphaFoldDB" id="A0A176S0A9"/>
<proteinExistence type="predicted"/>
<name>A0A176S0A9_9GAMM</name>
<dbReference type="EMBL" id="LUTY01001665">
    <property type="protein sequence ID" value="OAD21394.1"/>
    <property type="molecule type" value="Genomic_DNA"/>
</dbReference>
<organism evidence="1 2">
    <name type="scientific">Candidatus Thiomargarita nelsonii</name>
    <dbReference type="NCBI Taxonomy" id="1003181"/>
    <lineage>
        <taxon>Bacteria</taxon>
        <taxon>Pseudomonadati</taxon>
        <taxon>Pseudomonadota</taxon>
        <taxon>Gammaproteobacteria</taxon>
        <taxon>Thiotrichales</taxon>
        <taxon>Thiotrichaceae</taxon>
        <taxon>Thiomargarita</taxon>
    </lineage>
</organism>
<evidence type="ECO:0000313" key="2">
    <source>
        <dbReference type="Proteomes" id="UP000076962"/>
    </source>
</evidence>
<accession>A0A176S0A9</accession>
<sequence length="70" mass="8177">MSFRPRGEIYVLVPTFCVNAIKLRATTRDCPYLQCRFCRGNPLWLPRHDMALTFCVGMPARTLRVLQVYL</sequence>
<evidence type="ECO:0000313" key="1">
    <source>
        <dbReference type="EMBL" id="OAD21394.1"/>
    </source>
</evidence>
<comment type="caution">
    <text evidence="1">The sequence shown here is derived from an EMBL/GenBank/DDBJ whole genome shotgun (WGS) entry which is preliminary data.</text>
</comment>